<organism evidence="1 2">
    <name type="scientific">Pygoscelis adeliae</name>
    <name type="common">Adelie penguin</name>
    <dbReference type="NCBI Taxonomy" id="9238"/>
    <lineage>
        <taxon>Eukaryota</taxon>
        <taxon>Metazoa</taxon>
        <taxon>Chordata</taxon>
        <taxon>Craniata</taxon>
        <taxon>Vertebrata</taxon>
        <taxon>Euteleostomi</taxon>
        <taxon>Archelosauria</taxon>
        <taxon>Archosauria</taxon>
        <taxon>Dinosauria</taxon>
        <taxon>Saurischia</taxon>
        <taxon>Theropoda</taxon>
        <taxon>Coelurosauria</taxon>
        <taxon>Aves</taxon>
        <taxon>Neognathae</taxon>
        <taxon>Neoaves</taxon>
        <taxon>Aequornithes</taxon>
        <taxon>Sphenisciformes</taxon>
        <taxon>Spheniscidae</taxon>
        <taxon>Pygoscelis</taxon>
    </lineage>
</organism>
<protein>
    <submittedName>
        <fullName evidence="1">Uncharacterized protein</fullName>
    </submittedName>
</protein>
<accession>A0A093PJD6</accession>
<name>A0A093PJD6_PYGAD</name>
<dbReference type="Proteomes" id="UP000054081">
    <property type="component" value="Unassembled WGS sequence"/>
</dbReference>
<feature type="non-terminal residue" evidence="1">
    <location>
        <position position="1"/>
    </location>
</feature>
<sequence length="98" mass="10364">SLGCPATQALCWPETAARGSAVSPECPSLPCLPPCCLRSQALRRSEVRLSSGQERVAEFVGALLPLRPALGCSSAAGGSHVQQRRCLLPPFFCFKPLV</sequence>
<feature type="non-terminal residue" evidence="1">
    <location>
        <position position="98"/>
    </location>
</feature>
<evidence type="ECO:0000313" key="1">
    <source>
        <dbReference type="EMBL" id="KFW72282.1"/>
    </source>
</evidence>
<reference evidence="1 2" key="1">
    <citation type="submission" date="2014-04" db="EMBL/GenBank/DDBJ databases">
        <title>Genome evolution of avian class.</title>
        <authorList>
            <person name="Zhang G."/>
            <person name="Li C."/>
        </authorList>
    </citation>
    <scope>NUCLEOTIDE SEQUENCE [LARGE SCALE GENOMIC DNA]</scope>
    <source>
        <strain evidence="1">BGI_AS28</strain>
    </source>
</reference>
<evidence type="ECO:0000313" key="2">
    <source>
        <dbReference type="Proteomes" id="UP000054081"/>
    </source>
</evidence>
<keyword evidence="2" id="KW-1185">Reference proteome</keyword>
<proteinExistence type="predicted"/>
<dbReference type="EMBL" id="KL225455">
    <property type="protein sequence ID" value="KFW72282.1"/>
    <property type="molecule type" value="Genomic_DNA"/>
</dbReference>
<dbReference type="AlphaFoldDB" id="A0A093PJD6"/>
<gene>
    <name evidence="1" type="ORF">AS28_06154</name>
</gene>